<dbReference type="Proteomes" id="UP000233551">
    <property type="component" value="Unassembled WGS sequence"/>
</dbReference>
<comment type="caution">
    <text evidence="2">The sequence shown here is derived from an EMBL/GenBank/DDBJ whole genome shotgun (WGS) entry which is preliminary data.</text>
</comment>
<evidence type="ECO:0000313" key="3">
    <source>
        <dbReference type="Proteomes" id="UP000233551"/>
    </source>
</evidence>
<sequence length="81" mass="8771">MARLVLGSLYRGVGTSQVACQLSQQTDDGILLGLNREDYQGYTCVRVLTGNVLNNSCSTPKSDDPRFGATGNHGPVTYKYK</sequence>
<name>A0A2I0KQW4_PUNGR</name>
<proteinExistence type="predicted"/>
<dbReference type="AlphaFoldDB" id="A0A2I0KQW4"/>
<evidence type="ECO:0000313" key="2">
    <source>
        <dbReference type="EMBL" id="PKI70857.1"/>
    </source>
</evidence>
<reference evidence="2 3" key="1">
    <citation type="submission" date="2017-11" db="EMBL/GenBank/DDBJ databases">
        <title>De-novo sequencing of pomegranate (Punica granatum L.) genome.</title>
        <authorList>
            <person name="Akparov Z."/>
            <person name="Amiraslanov A."/>
            <person name="Hajiyeva S."/>
            <person name="Abbasov M."/>
            <person name="Kaur K."/>
            <person name="Hamwieh A."/>
            <person name="Solovyev V."/>
            <person name="Salamov A."/>
            <person name="Braich B."/>
            <person name="Kosarev P."/>
            <person name="Mahmoud A."/>
            <person name="Hajiyev E."/>
            <person name="Babayeva S."/>
            <person name="Izzatullayeva V."/>
            <person name="Mammadov A."/>
            <person name="Mammadov A."/>
            <person name="Sharifova S."/>
            <person name="Ojaghi J."/>
            <person name="Eynullazada K."/>
            <person name="Bayramov B."/>
            <person name="Abdulazimova A."/>
            <person name="Shahmuradov I."/>
        </authorList>
    </citation>
    <scope>NUCLEOTIDE SEQUENCE [LARGE SCALE GENOMIC DNA]</scope>
    <source>
        <strain evidence="3">cv. AG2017</strain>
        <tissue evidence="2">Leaf</tissue>
    </source>
</reference>
<accession>A0A2I0KQW4</accession>
<gene>
    <name evidence="2" type="ORF">CRG98_008748</name>
</gene>
<keyword evidence="3" id="KW-1185">Reference proteome</keyword>
<dbReference type="EMBL" id="PGOL01000426">
    <property type="protein sequence ID" value="PKI70857.1"/>
    <property type="molecule type" value="Genomic_DNA"/>
</dbReference>
<evidence type="ECO:0000256" key="1">
    <source>
        <dbReference type="SAM" id="MobiDB-lite"/>
    </source>
</evidence>
<protein>
    <submittedName>
        <fullName evidence="2">Uncharacterized protein</fullName>
    </submittedName>
</protein>
<feature type="region of interest" description="Disordered" evidence="1">
    <location>
        <begin position="59"/>
        <end position="81"/>
    </location>
</feature>
<organism evidence="2 3">
    <name type="scientific">Punica granatum</name>
    <name type="common">Pomegranate</name>
    <dbReference type="NCBI Taxonomy" id="22663"/>
    <lineage>
        <taxon>Eukaryota</taxon>
        <taxon>Viridiplantae</taxon>
        <taxon>Streptophyta</taxon>
        <taxon>Embryophyta</taxon>
        <taxon>Tracheophyta</taxon>
        <taxon>Spermatophyta</taxon>
        <taxon>Magnoliopsida</taxon>
        <taxon>eudicotyledons</taxon>
        <taxon>Gunneridae</taxon>
        <taxon>Pentapetalae</taxon>
        <taxon>rosids</taxon>
        <taxon>malvids</taxon>
        <taxon>Myrtales</taxon>
        <taxon>Lythraceae</taxon>
        <taxon>Punica</taxon>
    </lineage>
</organism>